<accession>M7Y9H8</accession>
<dbReference type="STRING" id="1239962.C943_04145"/>
<gene>
    <name evidence="1" type="ORF">C943_04145</name>
</gene>
<keyword evidence="2" id="KW-1185">Reference proteome</keyword>
<dbReference type="EMBL" id="AMZY02000008">
    <property type="protein sequence ID" value="EMS33826.1"/>
    <property type="molecule type" value="Genomic_DNA"/>
</dbReference>
<organism evidence="1 2">
    <name type="scientific">Mariniradius saccharolyticus AK6</name>
    <dbReference type="NCBI Taxonomy" id="1239962"/>
    <lineage>
        <taxon>Bacteria</taxon>
        <taxon>Pseudomonadati</taxon>
        <taxon>Bacteroidota</taxon>
        <taxon>Cytophagia</taxon>
        <taxon>Cytophagales</taxon>
        <taxon>Cyclobacteriaceae</taxon>
        <taxon>Mariniradius</taxon>
    </lineage>
</organism>
<evidence type="ECO:0000313" key="2">
    <source>
        <dbReference type="Proteomes" id="UP000010953"/>
    </source>
</evidence>
<dbReference type="RefSeq" id="WP_008625869.1">
    <property type="nucleotide sequence ID" value="NZ_AMZY02000008.1"/>
</dbReference>
<dbReference type="InParanoid" id="M7Y9H8"/>
<dbReference type="Proteomes" id="UP000010953">
    <property type="component" value="Unassembled WGS sequence"/>
</dbReference>
<evidence type="ECO:0000313" key="1">
    <source>
        <dbReference type="EMBL" id="EMS33826.1"/>
    </source>
</evidence>
<comment type="caution">
    <text evidence="1">The sequence shown here is derived from an EMBL/GenBank/DDBJ whole genome shotgun (WGS) entry which is preliminary data.</text>
</comment>
<dbReference type="AlphaFoldDB" id="M7Y9H8"/>
<dbReference type="OrthoDB" id="1433475at2"/>
<protein>
    <submittedName>
        <fullName evidence="1">Uncharacterized protein</fullName>
    </submittedName>
</protein>
<name>M7Y9H8_9BACT</name>
<reference evidence="1" key="1">
    <citation type="submission" date="2013-01" db="EMBL/GenBank/DDBJ databases">
        <title>Genome assembly of Mariniradius saccharolyticus AK6.</title>
        <authorList>
            <person name="Vaidya B."/>
            <person name="Khatri I."/>
            <person name="Tanuku N.R.S."/>
            <person name="Subramanian S."/>
            <person name="Pinnaka A."/>
        </authorList>
    </citation>
    <scope>NUCLEOTIDE SEQUENCE [LARGE SCALE GENOMIC DNA]</scope>
    <source>
        <strain evidence="1">AK6</strain>
    </source>
</reference>
<sequence length="139" mass="16158">MRKQLEINLPLYYYEYEPGKNAQVRLGGKFSIDFNQPLNDMWVSPTMGGQISGFKETVLAKGYHPFKSDTDYKDFLNLAYQIKNIRNRACHAERTSKTDLEKILDSWKAILSKGYLKTLAQLKNEYRGTDKERCSYNSV</sequence>
<proteinExistence type="predicted"/>